<evidence type="ECO:0000256" key="3">
    <source>
        <dbReference type="ARBA" id="ARBA00038471"/>
    </source>
</evidence>
<dbReference type="CDD" id="cd15796">
    <property type="entry name" value="CIF_like"/>
    <property type="match status" value="1"/>
</dbReference>
<feature type="domain" description="Pectinesterase inhibitor" evidence="5">
    <location>
        <begin position="33"/>
        <end position="175"/>
    </location>
</feature>
<feature type="signal peptide" evidence="4">
    <location>
        <begin position="1"/>
        <end position="27"/>
    </location>
</feature>
<organism evidence="6 7">
    <name type="scientific">Stylosanthes scabra</name>
    <dbReference type="NCBI Taxonomy" id="79078"/>
    <lineage>
        <taxon>Eukaryota</taxon>
        <taxon>Viridiplantae</taxon>
        <taxon>Streptophyta</taxon>
        <taxon>Embryophyta</taxon>
        <taxon>Tracheophyta</taxon>
        <taxon>Spermatophyta</taxon>
        <taxon>Magnoliopsida</taxon>
        <taxon>eudicotyledons</taxon>
        <taxon>Gunneridae</taxon>
        <taxon>Pentapetalae</taxon>
        <taxon>rosids</taxon>
        <taxon>fabids</taxon>
        <taxon>Fabales</taxon>
        <taxon>Fabaceae</taxon>
        <taxon>Papilionoideae</taxon>
        <taxon>50 kb inversion clade</taxon>
        <taxon>dalbergioids sensu lato</taxon>
        <taxon>Dalbergieae</taxon>
        <taxon>Pterocarpus clade</taxon>
        <taxon>Stylosanthes</taxon>
    </lineage>
</organism>
<feature type="chain" id="PRO_5047299019" description="Pectinesterase inhibitor domain-containing protein" evidence="4">
    <location>
        <begin position="28"/>
        <end position="182"/>
    </location>
</feature>
<evidence type="ECO:0000313" key="7">
    <source>
        <dbReference type="Proteomes" id="UP001341840"/>
    </source>
</evidence>
<dbReference type="NCBIfam" id="TIGR01614">
    <property type="entry name" value="PME_inhib"/>
    <property type="match status" value="1"/>
</dbReference>
<dbReference type="PANTHER" id="PTHR36710:SF18">
    <property type="entry name" value="PECTINESTERASE INHIBITOR 5-RELATED"/>
    <property type="match status" value="1"/>
</dbReference>
<gene>
    <name evidence="6" type="ORF">PIB30_027210</name>
</gene>
<keyword evidence="7" id="KW-1185">Reference proteome</keyword>
<evidence type="ECO:0000256" key="4">
    <source>
        <dbReference type="SAM" id="SignalP"/>
    </source>
</evidence>
<proteinExistence type="inferred from homology"/>
<evidence type="ECO:0000259" key="5">
    <source>
        <dbReference type="SMART" id="SM00856"/>
    </source>
</evidence>
<keyword evidence="2" id="KW-1015">Disulfide bond</keyword>
<dbReference type="Gene3D" id="1.20.140.40">
    <property type="entry name" value="Invertase/pectin methylesterase inhibitor family protein"/>
    <property type="match status" value="1"/>
</dbReference>
<dbReference type="InterPro" id="IPR052421">
    <property type="entry name" value="PCW_Enzyme_Inhibitor"/>
</dbReference>
<dbReference type="InterPro" id="IPR006501">
    <property type="entry name" value="Pectinesterase_inhib_dom"/>
</dbReference>
<keyword evidence="1 4" id="KW-0732">Signal</keyword>
<evidence type="ECO:0000256" key="1">
    <source>
        <dbReference type="ARBA" id="ARBA00022729"/>
    </source>
</evidence>
<evidence type="ECO:0000256" key="2">
    <source>
        <dbReference type="ARBA" id="ARBA00023157"/>
    </source>
</evidence>
<dbReference type="Pfam" id="PF04043">
    <property type="entry name" value="PMEI"/>
    <property type="match status" value="1"/>
</dbReference>
<name>A0ABU6TCI0_9FABA</name>
<dbReference type="PANTHER" id="PTHR36710">
    <property type="entry name" value="PECTINESTERASE INHIBITOR-LIKE"/>
    <property type="match status" value="1"/>
</dbReference>
<dbReference type="InterPro" id="IPR034087">
    <property type="entry name" value="C/VIF1"/>
</dbReference>
<dbReference type="EMBL" id="JASCZI010090725">
    <property type="protein sequence ID" value="MED6145643.1"/>
    <property type="molecule type" value="Genomic_DNA"/>
</dbReference>
<dbReference type="Proteomes" id="UP001341840">
    <property type="component" value="Unassembled WGS sequence"/>
</dbReference>
<comment type="similarity">
    <text evidence="3">Belongs to the PMEI family.</text>
</comment>
<sequence>MRNRASSISFTLLLLFSSPIVMSTALASPQSSSANDLIDQTCNNTPFFDLCSRILHSNPVPPSNPNDMALIMIKNIEENATDTLNYIQELIKRTSDHQLERQLSLCAEDYIPIVKYDLPQAVDALNRRNFPFASYSINYAGKEVDDCNKKFSGSQSPVADRNEIMRRLVGVTVAIIKLLHVM</sequence>
<dbReference type="InterPro" id="IPR035513">
    <property type="entry name" value="Invertase/methylesterase_inhib"/>
</dbReference>
<accession>A0ABU6TCI0</accession>
<protein>
    <recommendedName>
        <fullName evidence="5">Pectinesterase inhibitor domain-containing protein</fullName>
    </recommendedName>
</protein>
<reference evidence="6 7" key="1">
    <citation type="journal article" date="2023" name="Plants (Basel)">
        <title>Bridging the Gap: Combining Genomics and Transcriptomics Approaches to Understand Stylosanthes scabra, an Orphan Legume from the Brazilian Caatinga.</title>
        <authorList>
            <person name="Ferreira-Neto J.R.C."/>
            <person name="da Silva M.D."/>
            <person name="Binneck E."/>
            <person name="de Melo N.F."/>
            <person name="da Silva R.H."/>
            <person name="de Melo A.L.T.M."/>
            <person name="Pandolfi V."/>
            <person name="Bustamante F.O."/>
            <person name="Brasileiro-Vidal A.C."/>
            <person name="Benko-Iseppon A.M."/>
        </authorList>
    </citation>
    <scope>NUCLEOTIDE SEQUENCE [LARGE SCALE GENOMIC DNA]</scope>
    <source>
        <tissue evidence="6">Leaves</tissue>
    </source>
</reference>
<comment type="caution">
    <text evidence="6">The sequence shown here is derived from an EMBL/GenBank/DDBJ whole genome shotgun (WGS) entry which is preliminary data.</text>
</comment>
<dbReference type="SMART" id="SM00856">
    <property type="entry name" value="PMEI"/>
    <property type="match status" value="1"/>
</dbReference>
<evidence type="ECO:0000313" key="6">
    <source>
        <dbReference type="EMBL" id="MED6145643.1"/>
    </source>
</evidence>
<dbReference type="SUPFAM" id="SSF101148">
    <property type="entry name" value="Plant invertase/pectin methylesterase inhibitor"/>
    <property type="match status" value="1"/>
</dbReference>